<keyword evidence="4" id="KW-0378">Hydrolase</keyword>
<evidence type="ECO:0000256" key="2">
    <source>
        <dbReference type="PROSITE-ProRule" id="PRU01161"/>
    </source>
</evidence>
<dbReference type="Pfam" id="PF01734">
    <property type="entry name" value="Patatin"/>
    <property type="match status" value="1"/>
</dbReference>
<feature type="domain" description="PNPLA" evidence="3">
    <location>
        <begin position="1"/>
        <end position="170"/>
    </location>
</feature>
<dbReference type="OrthoDB" id="4766886at2759"/>
<dbReference type="GO" id="GO:0019369">
    <property type="term" value="P:arachidonate metabolic process"/>
    <property type="evidence" value="ECO:0007669"/>
    <property type="project" value="TreeGrafter"/>
</dbReference>
<dbReference type="EMBL" id="AZHF01000014">
    <property type="protein sequence ID" value="OAA65111.1"/>
    <property type="molecule type" value="Genomic_DNA"/>
</dbReference>
<dbReference type="AlphaFoldDB" id="A0A167XL68"/>
<dbReference type="Gene3D" id="3.40.1090.10">
    <property type="entry name" value="Cytosolic phospholipase A2 catalytic domain"/>
    <property type="match status" value="1"/>
</dbReference>
<dbReference type="STRING" id="1081108.A0A167XL68"/>
<comment type="caution">
    <text evidence="4">The sequence shown here is derived from an EMBL/GenBank/DDBJ whole genome shotgun (WGS) entry which is preliminary data.</text>
</comment>
<proteinExistence type="predicted"/>
<dbReference type="GO" id="GO:0016020">
    <property type="term" value="C:membrane"/>
    <property type="evidence" value="ECO:0007669"/>
    <property type="project" value="TreeGrafter"/>
</dbReference>
<dbReference type="PROSITE" id="PS51635">
    <property type="entry name" value="PNPLA"/>
    <property type="match status" value="1"/>
</dbReference>
<name>A0A167XL68_CORDF</name>
<evidence type="ECO:0000256" key="1">
    <source>
        <dbReference type="ARBA" id="ARBA00023098"/>
    </source>
</evidence>
<reference evidence="4 5" key="1">
    <citation type="journal article" date="2016" name="Genome Biol. Evol.">
        <title>Divergent and convergent evolution of fungal pathogenicity.</title>
        <authorList>
            <person name="Shang Y."/>
            <person name="Xiao G."/>
            <person name="Zheng P."/>
            <person name="Cen K."/>
            <person name="Zhan S."/>
            <person name="Wang C."/>
        </authorList>
    </citation>
    <scope>NUCLEOTIDE SEQUENCE [LARGE SCALE GENOMIC DNA]</scope>
    <source>
        <strain evidence="4 5">RCEF 1005</strain>
    </source>
</reference>
<dbReference type="GO" id="GO:0046486">
    <property type="term" value="P:glycerolipid metabolic process"/>
    <property type="evidence" value="ECO:0007669"/>
    <property type="project" value="UniProtKB-ARBA"/>
</dbReference>
<accession>A0A167XL68</accession>
<sequence>MIKLCDGTDVQACKPHFANSSQRAFQPRRILHSLQMAGLNGLYNFALLLTLLFTDSKYPSSNLDRLLKEEYGEGRAMMDYSEASEMGIAFGFTLTKSGSTDTVIATNYNEVGAHRTSPDYELLEWKDTPTWELVRSAIAAPFYFPPHHIENVGTFQDGGLTFNNPVSIAESEATCLFPRGEPSIAVSIGTGSSDQDEPSGQFRLGRMGTPAKPRQWLSGWQALSAQLYPPILSPSAGRRQEAGQSRIARSLIVLRQFSNRPPRKKFAGTTVLL</sequence>
<dbReference type="GO" id="GO:0016740">
    <property type="term" value="F:transferase activity"/>
    <property type="evidence" value="ECO:0007669"/>
    <property type="project" value="UniProtKB-KW"/>
</dbReference>
<dbReference type="Proteomes" id="UP000076881">
    <property type="component" value="Unassembled WGS sequence"/>
</dbReference>
<dbReference type="InterPro" id="IPR016035">
    <property type="entry name" value="Acyl_Trfase/lysoPLipase"/>
</dbReference>
<dbReference type="InterPro" id="IPR002641">
    <property type="entry name" value="PNPLA_dom"/>
</dbReference>
<evidence type="ECO:0000313" key="5">
    <source>
        <dbReference type="Proteomes" id="UP000076881"/>
    </source>
</evidence>
<evidence type="ECO:0000313" key="4">
    <source>
        <dbReference type="EMBL" id="OAA65111.1"/>
    </source>
</evidence>
<comment type="caution">
    <text evidence="2">Lacks conserved residue(s) required for the propagation of feature annotation.</text>
</comment>
<dbReference type="SUPFAM" id="SSF52151">
    <property type="entry name" value="FabD/lysophospholipase-like"/>
    <property type="match status" value="1"/>
</dbReference>
<protein>
    <submittedName>
        <fullName evidence="4">Acyl transferase/acyl hydrolase/lysophospholipase</fullName>
    </submittedName>
</protein>
<organism evidence="4 5">
    <name type="scientific">Akanthomyces lecanii RCEF 1005</name>
    <dbReference type="NCBI Taxonomy" id="1081108"/>
    <lineage>
        <taxon>Eukaryota</taxon>
        <taxon>Fungi</taxon>
        <taxon>Dikarya</taxon>
        <taxon>Ascomycota</taxon>
        <taxon>Pezizomycotina</taxon>
        <taxon>Sordariomycetes</taxon>
        <taxon>Hypocreomycetidae</taxon>
        <taxon>Hypocreales</taxon>
        <taxon>Cordycipitaceae</taxon>
        <taxon>Akanthomyces</taxon>
        <taxon>Cordyceps confragosa</taxon>
    </lineage>
</organism>
<keyword evidence="4" id="KW-0808">Transferase</keyword>
<evidence type="ECO:0000259" key="3">
    <source>
        <dbReference type="PROSITE" id="PS51635"/>
    </source>
</evidence>
<dbReference type="PANTHER" id="PTHR24185:SF8">
    <property type="entry name" value="PNPLA DOMAIN-CONTAINING PROTEIN"/>
    <property type="match status" value="1"/>
</dbReference>
<dbReference type="GO" id="GO:0047499">
    <property type="term" value="F:calcium-independent phospholipase A2 activity"/>
    <property type="evidence" value="ECO:0007669"/>
    <property type="project" value="TreeGrafter"/>
</dbReference>
<keyword evidence="5" id="KW-1185">Reference proteome</keyword>
<dbReference type="PANTHER" id="PTHR24185">
    <property type="entry name" value="CALCIUM-INDEPENDENT PHOSPHOLIPASE A2-GAMMA"/>
    <property type="match status" value="1"/>
</dbReference>
<keyword evidence="1" id="KW-0443">Lipid metabolism</keyword>
<gene>
    <name evidence="4" type="ORF">LEL_10558</name>
</gene>
<feature type="short sequence motif" description="DGA/G" evidence="2">
    <location>
        <begin position="157"/>
        <end position="159"/>
    </location>
</feature>